<dbReference type="EMBL" id="CP009933">
    <property type="protein sequence ID" value="AKA67656.1"/>
    <property type="molecule type" value="Genomic_DNA"/>
</dbReference>
<name>A0A0E3GPZ0_CLOSL</name>
<dbReference type="PANTHER" id="PTHR33169:SF14">
    <property type="entry name" value="TRANSCRIPTIONAL REGULATOR RV3488"/>
    <property type="match status" value="1"/>
</dbReference>
<dbReference type="InterPro" id="IPR036388">
    <property type="entry name" value="WH-like_DNA-bd_sf"/>
</dbReference>
<dbReference type="Pfam" id="PF03551">
    <property type="entry name" value="PadR"/>
    <property type="match status" value="1"/>
</dbReference>
<gene>
    <name evidence="2" type="ORF">CSCA_0531</name>
</gene>
<evidence type="ECO:0000313" key="3">
    <source>
        <dbReference type="Proteomes" id="UP000033115"/>
    </source>
</evidence>
<feature type="domain" description="Transcription regulator PadR N-terminal" evidence="1">
    <location>
        <begin position="22"/>
        <end position="95"/>
    </location>
</feature>
<proteinExistence type="predicted"/>
<reference evidence="2 3" key="1">
    <citation type="journal article" date="2015" name="J. Biotechnol.">
        <title>Complete genome sequence of a malodorant-producing acetogen, Clostridium scatologenes ATCC 25775(T).</title>
        <authorList>
            <person name="Zhu Z."/>
            <person name="Guo T."/>
            <person name="Zheng H."/>
            <person name="Song T."/>
            <person name="Ouyang P."/>
            <person name="Xie J."/>
        </authorList>
    </citation>
    <scope>NUCLEOTIDE SEQUENCE [LARGE SCALE GENOMIC DNA]</scope>
    <source>
        <strain evidence="2 3">ATCC 25775</strain>
    </source>
</reference>
<sequence length="121" mass="13901">MKLYKKCSCEGGNLDKFVQPIILKILYECDAYGYVILKKIAESPMMKGAKPDPTGIYRQLKTMEERGLLMSKEQISDNGNLVKCYSITESGKQCLLNWIRTLKDYRDSIDLLLVEIQKTIK</sequence>
<protein>
    <submittedName>
        <fullName evidence="2">Transcriptional regulator, PadR-like family</fullName>
    </submittedName>
</protein>
<dbReference type="HOGENOM" id="CLU_063440_5_0_9"/>
<dbReference type="PANTHER" id="PTHR33169">
    <property type="entry name" value="PADR-FAMILY TRANSCRIPTIONAL REGULATOR"/>
    <property type="match status" value="1"/>
</dbReference>
<evidence type="ECO:0000313" key="2">
    <source>
        <dbReference type="EMBL" id="AKA67656.1"/>
    </source>
</evidence>
<dbReference type="InterPro" id="IPR005149">
    <property type="entry name" value="Tscrpt_reg_PadR_N"/>
</dbReference>
<dbReference type="InterPro" id="IPR036390">
    <property type="entry name" value="WH_DNA-bd_sf"/>
</dbReference>
<dbReference type="AlphaFoldDB" id="A0A0E3GPZ0"/>
<accession>A0A0E3GPZ0</accession>
<dbReference type="KEGG" id="csq:CSCA_0531"/>
<dbReference type="Proteomes" id="UP000033115">
    <property type="component" value="Chromosome"/>
</dbReference>
<keyword evidence="3" id="KW-1185">Reference proteome</keyword>
<dbReference type="RefSeq" id="WP_029161322.1">
    <property type="nucleotide sequence ID" value="NZ_CP009933.1"/>
</dbReference>
<dbReference type="STRING" id="1548.CSCA_0531"/>
<evidence type="ECO:0000259" key="1">
    <source>
        <dbReference type="Pfam" id="PF03551"/>
    </source>
</evidence>
<dbReference type="InterPro" id="IPR052509">
    <property type="entry name" value="Metal_resp_DNA-bind_regulator"/>
</dbReference>
<dbReference type="SUPFAM" id="SSF46785">
    <property type="entry name" value="Winged helix' DNA-binding domain"/>
    <property type="match status" value="1"/>
</dbReference>
<organism evidence="2 3">
    <name type="scientific">Clostridium scatologenes</name>
    <dbReference type="NCBI Taxonomy" id="1548"/>
    <lineage>
        <taxon>Bacteria</taxon>
        <taxon>Bacillati</taxon>
        <taxon>Bacillota</taxon>
        <taxon>Clostridia</taxon>
        <taxon>Eubacteriales</taxon>
        <taxon>Clostridiaceae</taxon>
        <taxon>Clostridium</taxon>
    </lineage>
</organism>
<dbReference type="Gene3D" id="1.10.10.10">
    <property type="entry name" value="Winged helix-like DNA-binding domain superfamily/Winged helix DNA-binding domain"/>
    <property type="match status" value="1"/>
</dbReference>